<feature type="transmembrane region" description="Helical" evidence="7">
    <location>
        <begin position="147"/>
        <end position="167"/>
    </location>
</feature>
<dbReference type="PANTHER" id="PTHR23502">
    <property type="entry name" value="MAJOR FACILITATOR SUPERFAMILY"/>
    <property type="match status" value="1"/>
</dbReference>
<keyword evidence="10" id="KW-1185">Reference proteome</keyword>
<feature type="domain" description="Major facilitator superfamily (MFS) profile" evidence="8">
    <location>
        <begin position="149"/>
        <end position="580"/>
    </location>
</feature>
<keyword evidence="5" id="KW-0175">Coiled coil</keyword>
<name>A0A4P6XEL1_9ASCO</name>
<dbReference type="CDD" id="cd17323">
    <property type="entry name" value="MFS_Tpo1_MDR_like"/>
    <property type="match status" value="1"/>
</dbReference>
<feature type="transmembrane region" description="Helical" evidence="7">
    <location>
        <begin position="422"/>
        <end position="446"/>
    </location>
</feature>
<dbReference type="FunFam" id="1.20.1250.20:FF:000011">
    <property type="entry name" value="MFS multidrug transporter, putative"/>
    <property type="match status" value="1"/>
</dbReference>
<evidence type="ECO:0000256" key="2">
    <source>
        <dbReference type="ARBA" id="ARBA00022692"/>
    </source>
</evidence>
<keyword evidence="2 7" id="KW-0812">Transmembrane</keyword>
<evidence type="ECO:0000313" key="9">
    <source>
        <dbReference type="EMBL" id="QBM85760.1"/>
    </source>
</evidence>
<evidence type="ECO:0000256" key="3">
    <source>
        <dbReference type="ARBA" id="ARBA00022989"/>
    </source>
</evidence>
<feature type="transmembrane region" description="Helical" evidence="7">
    <location>
        <begin position="526"/>
        <end position="548"/>
    </location>
</feature>
<feature type="transmembrane region" description="Helical" evidence="7">
    <location>
        <begin position="487"/>
        <end position="514"/>
    </location>
</feature>
<protein>
    <submittedName>
        <fullName evidence="9">Multidrug resistance protein</fullName>
    </submittedName>
</protein>
<gene>
    <name evidence="9" type="primary">MPUL0A03850</name>
    <name evidence="9" type="ORF">METSCH_A03850</name>
</gene>
<evidence type="ECO:0000313" key="10">
    <source>
        <dbReference type="Proteomes" id="UP000292447"/>
    </source>
</evidence>
<feature type="transmembrane region" description="Helical" evidence="7">
    <location>
        <begin position="187"/>
        <end position="206"/>
    </location>
</feature>
<feature type="region of interest" description="Disordered" evidence="6">
    <location>
        <begin position="1"/>
        <end position="27"/>
    </location>
</feature>
<accession>A0A4P6XEL1</accession>
<sequence>MTSEKLSLSSTKTSLHTLDSQASSEDYTVHAKESPCMIRDDPLSIRRLSGSLHSSEDPNEIKQYLEDEERLREEYSDLDLQRLATRTTILNRIASTFPKAEDDFVIDQYRVPVEDNGEEFKSIDPELVTWALDSPENPRNWRMLKKVYVTLIVSMYTFVSPISASIMSPASKDLAQDFDIQSSTVQALVTSIHLLAWVIGPLIIAPLSENERLGRRTVLNWTCWVTFVFNLACAFSKNTTQLIILRFCSGLFSATPLNVSPAVISDMFDANSRNTSLAGVFLIPFIGAAIAPVIGGYVVEARGWRWVLLTLAIINGAIALIGLALFTETYSPSLLHAKAKRLRKATGNPNLHTIYELSGDGLTLEKLKETVTRPLMLLCTNPLVFGLGSFMAFIYGFLYLMIVTFPSVFEKSYGFSQSTAGLMFLSLGVGFVLGVVSWTIALGYVYNKLFEKHGVAKPEFRLPCLFVSAVIMPIGLFWYGWSAQYKLHWIMPCVGSGIFAFGLVCVFQALQAYLIDMNPAFAASSIAAASMFRFLLGFLFPLFANIMYEKMGYGWGNTMCGILAILLGIPFPFFCYKYGERLRAWCNERMEKSEEKKRAERQEALRRKAEALIK</sequence>
<dbReference type="PANTHER" id="PTHR23502:SF60">
    <property type="entry name" value="MAJOR FACILITATOR SUPERFAMILY (MFS) PROFILE DOMAIN-CONTAINING PROTEIN-RELATED"/>
    <property type="match status" value="1"/>
</dbReference>
<dbReference type="GO" id="GO:0022857">
    <property type="term" value="F:transmembrane transporter activity"/>
    <property type="evidence" value="ECO:0007669"/>
    <property type="project" value="InterPro"/>
</dbReference>
<organism evidence="9 10">
    <name type="scientific">Metschnikowia aff. pulcherrima</name>
    <dbReference type="NCBI Taxonomy" id="2163413"/>
    <lineage>
        <taxon>Eukaryota</taxon>
        <taxon>Fungi</taxon>
        <taxon>Dikarya</taxon>
        <taxon>Ascomycota</taxon>
        <taxon>Saccharomycotina</taxon>
        <taxon>Pichiomycetes</taxon>
        <taxon>Metschnikowiaceae</taxon>
        <taxon>Metschnikowia</taxon>
    </lineage>
</organism>
<feature type="transmembrane region" description="Helical" evidence="7">
    <location>
        <begin position="462"/>
        <end position="481"/>
    </location>
</feature>
<dbReference type="PROSITE" id="PS50850">
    <property type="entry name" value="MFS"/>
    <property type="match status" value="1"/>
</dbReference>
<dbReference type="InterPro" id="IPR011701">
    <property type="entry name" value="MFS"/>
</dbReference>
<keyword evidence="3 7" id="KW-1133">Transmembrane helix</keyword>
<evidence type="ECO:0000256" key="7">
    <source>
        <dbReference type="SAM" id="Phobius"/>
    </source>
</evidence>
<evidence type="ECO:0000256" key="6">
    <source>
        <dbReference type="SAM" id="MobiDB-lite"/>
    </source>
</evidence>
<evidence type="ECO:0000256" key="5">
    <source>
        <dbReference type="SAM" id="Coils"/>
    </source>
</evidence>
<dbReference type="GO" id="GO:0016020">
    <property type="term" value="C:membrane"/>
    <property type="evidence" value="ECO:0007669"/>
    <property type="project" value="UniProtKB-SubCell"/>
</dbReference>
<proteinExistence type="predicted"/>
<keyword evidence="4 7" id="KW-0472">Membrane</keyword>
<comment type="subcellular location">
    <subcellularLocation>
        <location evidence="1">Membrane</location>
        <topology evidence="1">Multi-pass membrane protein</topology>
    </subcellularLocation>
</comment>
<dbReference type="Proteomes" id="UP000292447">
    <property type="component" value="Chromosome I"/>
</dbReference>
<evidence type="ECO:0000256" key="1">
    <source>
        <dbReference type="ARBA" id="ARBA00004141"/>
    </source>
</evidence>
<feature type="coiled-coil region" evidence="5">
    <location>
        <begin position="582"/>
        <end position="612"/>
    </location>
</feature>
<reference evidence="10" key="1">
    <citation type="submission" date="2019-03" db="EMBL/GenBank/DDBJ databases">
        <title>Snf2 controls pulcherriminic acid biosynthesis and connects pigmentation and antifungal activity of the yeast Metschnikowia pulcherrima.</title>
        <authorList>
            <person name="Gore-Lloyd D."/>
            <person name="Sumann I."/>
            <person name="Brachmann A.O."/>
            <person name="Schneeberger K."/>
            <person name="Ortiz-Merino R.A."/>
            <person name="Moreno-Beltran M."/>
            <person name="Schlaefli M."/>
            <person name="Kirner P."/>
            <person name="Santos Kron A."/>
            <person name="Wolfe K.H."/>
            <person name="Piel J."/>
            <person name="Ahrens C.H."/>
            <person name="Henk D."/>
            <person name="Freimoser F.M."/>
        </authorList>
    </citation>
    <scope>NUCLEOTIDE SEQUENCE [LARGE SCALE GENOMIC DNA]</scope>
    <source>
        <strain evidence="10">APC 1.2</strain>
    </source>
</reference>
<feature type="transmembrane region" description="Helical" evidence="7">
    <location>
        <begin position="554"/>
        <end position="575"/>
    </location>
</feature>
<evidence type="ECO:0000259" key="8">
    <source>
        <dbReference type="PROSITE" id="PS50850"/>
    </source>
</evidence>
<dbReference type="Pfam" id="PF07690">
    <property type="entry name" value="MFS_1"/>
    <property type="match status" value="1"/>
</dbReference>
<dbReference type="InterPro" id="IPR020846">
    <property type="entry name" value="MFS_dom"/>
</dbReference>
<feature type="compositionally biased region" description="Low complexity" evidence="6">
    <location>
        <begin position="1"/>
        <end position="20"/>
    </location>
</feature>
<dbReference type="EMBL" id="CP034456">
    <property type="protein sequence ID" value="QBM85760.1"/>
    <property type="molecule type" value="Genomic_DNA"/>
</dbReference>
<dbReference type="AlphaFoldDB" id="A0A4P6XEL1"/>
<feature type="transmembrane region" description="Helical" evidence="7">
    <location>
        <begin position="304"/>
        <end position="326"/>
    </location>
</feature>
<evidence type="ECO:0000256" key="4">
    <source>
        <dbReference type="ARBA" id="ARBA00023136"/>
    </source>
</evidence>
<dbReference type="SUPFAM" id="SSF103473">
    <property type="entry name" value="MFS general substrate transporter"/>
    <property type="match status" value="1"/>
</dbReference>
<feature type="transmembrane region" description="Helical" evidence="7">
    <location>
        <begin position="375"/>
        <end position="402"/>
    </location>
</feature>
<dbReference type="Gene3D" id="1.20.1250.20">
    <property type="entry name" value="MFS general substrate transporter like domains"/>
    <property type="match status" value="1"/>
</dbReference>
<feature type="transmembrane region" description="Helical" evidence="7">
    <location>
        <begin position="276"/>
        <end position="298"/>
    </location>
</feature>
<dbReference type="InterPro" id="IPR036259">
    <property type="entry name" value="MFS_trans_sf"/>
</dbReference>
<dbReference type="STRING" id="2163413.A0A4P6XEL1"/>